<keyword evidence="4 8" id="KW-0732">Signal</keyword>
<feature type="compositionally biased region" description="Polar residues" evidence="7">
    <location>
        <begin position="1770"/>
        <end position="1797"/>
    </location>
</feature>
<feature type="domain" description="TMEM131 second Ig-like" evidence="10">
    <location>
        <begin position="169"/>
        <end position="258"/>
    </location>
</feature>
<evidence type="ECO:0000256" key="3">
    <source>
        <dbReference type="ARBA" id="ARBA00022692"/>
    </source>
</evidence>
<evidence type="ECO:0000259" key="11">
    <source>
        <dbReference type="Pfam" id="PF24498"/>
    </source>
</evidence>
<feature type="signal peptide" evidence="8">
    <location>
        <begin position="1"/>
        <end position="24"/>
    </location>
</feature>
<comment type="caution">
    <text evidence="14">The sequence shown here is derived from an EMBL/GenBank/DDBJ whole genome shotgun (WGS) entry which is preliminary data.</text>
</comment>
<comment type="subcellular location">
    <subcellularLocation>
        <location evidence="1">Membrane</location>
        <topology evidence="1">Single-pass type I membrane protein</topology>
    </subcellularLocation>
</comment>
<dbReference type="InterPro" id="IPR055436">
    <property type="entry name" value="Ig_TMEM131L_4"/>
</dbReference>
<evidence type="ECO:0000256" key="4">
    <source>
        <dbReference type="ARBA" id="ARBA00022729"/>
    </source>
</evidence>
<accession>A0A6S7FKB3</accession>
<feature type="compositionally biased region" description="Low complexity" evidence="7">
    <location>
        <begin position="1474"/>
        <end position="1517"/>
    </location>
</feature>
<feature type="compositionally biased region" description="Low complexity" evidence="7">
    <location>
        <begin position="1431"/>
        <end position="1445"/>
    </location>
</feature>
<feature type="compositionally biased region" description="Polar residues" evidence="7">
    <location>
        <begin position="1372"/>
        <end position="1394"/>
    </location>
</feature>
<evidence type="ECO:0000256" key="7">
    <source>
        <dbReference type="SAM" id="MobiDB-lite"/>
    </source>
</evidence>
<feature type="chain" id="PRO_5043624505" evidence="8">
    <location>
        <begin position="25"/>
        <end position="1819"/>
    </location>
</feature>
<feature type="region of interest" description="Disordered" evidence="7">
    <location>
        <begin position="1765"/>
        <end position="1819"/>
    </location>
</feature>
<feature type="compositionally biased region" description="Basic and acidic residues" evidence="7">
    <location>
        <begin position="1203"/>
        <end position="1218"/>
    </location>
</feature>
<evidence type="ECO:0000256" key="8">
    <source>
        <dbReference type="SAM" id="SignalP"/>
    </source>
</evidence>
<comment type="similarity">
    <text evidence="2">Belongs to the TMEM131 family.</text>
</comment>
<organism evidence="14 15">
    <name type="scientific">Paramuricea clavata</name>
    <name type="common">Red gorgonian</name>
    <name type="synonym">Violescent sea-whip</name>
    <dbReference type="NCBI Taxonomy" id="317549"/>
    <lineage>
        <taxon>Eukaryota</taxon>
        <taxon>Metazoa</taxon>
        <taxon>Cnidaria</taxon>
        <taxon>Anthozoa</taxon>
        <taxon>Octocorallia</taxon>
        <taxon>Malacalcyonacea</taxon>
        <taxon>Plexauridae</taxon>
        <taxon>Paramuricea</taxon>
    </lineage>
</organism>
<dbReference type="GO" id="GO:0016020">
    <property type="term" value="C:membrane"/>
    <property type="evidence" value="ECO:0007669"/>
    <property type="project" value="UniProtKB-SubCell"/>
</dbReference>
<dbReference type="InterPro" id="IPR013783">
    <property type="entry name" value="Ig-like_fold"/>
</dbReference>
<evidence type="ECO:0000256" key="2">
    <source>
        <dbReference type="ARBA" id="ARBA00006682"/>
    </source>
</evidence>
<keyword evidence="3" id="KW-0812">Transmembrane</keyword>
<evidence type="ECO:0000313" key="14">
    <source>
        <dbReference type="EMBL" id="CAB3980194.1"/>
    </source>
</evidence>
<evidence type="ECO:0000256" key="5">
    <source>
        <dbReference type="ARBA" id="ARBA00022989"/>
    </source>
</evidence>
<dbReference type="PANTHER" id="PTHR22050">
    <property type="entry name" value="RW1 PROTEIN HOMOLOG"/>
    <property type="match status" value="1"/>
</dbReference>
<dbReference type="Pfam" id="PF24499">
    <property type="entry name" value="Ig_TMEM131L_4"/>
    <property type="match status" value="1"/>
</dbReference>
<evidence type="ECO:0000259" key="9">
    <source>
        <dbReference type="Pfam" id="PF12371"/>
    </source>
</evidence>
<dbReference type="OrthoDB" id="168404at2759"/>
<evidence type="ECO:0000256" key="6">
    <source>
        <dbReference type="ARBA" id="ARBA00023136"/>
    </source>
</evidence>
<dbReference type="EMBL" id="CACRXK020000267">
    <property type="protein sequence ID" value="CAB3980194.1"/>
    <property type="molecule type" value="Genomic_DNA"/>
</dbReference>
<feature type="domain" description="TMEM131L fourth Ig-like" evidence="12">
    <location>
        <begin position="779"/>
        <end position="926"/>
    </location>
</feature>
<dbReference type="Pfam" id="PF24495">
    <property type="entry name" value="Ig_TMEM131_2"/>
    <property type="match status" value="1"/>
</dbReference>
<feature type="region of interest" description="Disordered" evidence="7">
    <location>
        <begin position="1168"/>
        <end position="1238"/>
    </location>
</feature>
<feature type="domain" description="Transmembrane protein 131-like N-terminal" evidence="9">
    <location>
        <begin position="70"/>
        <end position="152"/>
    </location>
</feature>
<name>A0A6S7FKB3_PARCT</name>
<feature type="domain" description="TMEM131L fifth Ig-like" evidence="13">
    <location>
        <begin position="980"/>
        <end position="1045"/>
    </location>
</feature>
<feature type="domain" description="TMEM131L third Ig-like" evidence="11">
    <location>
        <begin position="398"/>
        <end position="494"/>
    </location>
</feature>
<feature type="compositionally biased region" description="Polar residues" evidence="7">
    <location>
        <begin position="1446"/>
        <end position="1456"/>
    </location>
</feature>
<evidence type="ECO:0000259" key="12">
    <source>
        <dbReference type="Pfam" id="PF24499"/>
    </source>
</evidence>
<dbReference type="PANTHER" id="PTHR22050:SF0">
    <property type="entry name" value="TRANSMEMBRANE PROTEIN 131 HOMOLOG"/>
    <property type="match status" value="1"/>
</dbReference>
<evidence type="ECO:0000313" key="15">
    <source>
        <dbReference type="Proteomes" id="UP001152795"/>
    </source>
</evidence>
<dbReference type="InterPro" id="IPR056311">
    <property type="entry name" value="TMEM131_Ig_2"/>
</dbReference>
<feature type="compositionally biased region" description="Basic and acidic residues" evidence="7">
    <location>
        <begin position="1398"/>
        <end position="1410"/>
    </location>
</feature>
<sequence>MGFFTTIFLIFCIICTLLLKFTEGACQCNQMLHPGVFSGERMTFAAEGNHERETRSDNDGKQSFNMGAISFEPPYLDFGEQPVGMPYVHDVVVVNPSSEKNLQLQAFSGDNTHFHVSFSKSQALSPLSNTTFEVIFLARTFGNVENTLFIHTSSGAYPYQVRGYGVANPYRLRPYLGARVALDHIFTSVLHMYNPHESPLQVTEIYSSGGDLHLELPSSQDDASPEHWQISPYETKAIIRMNFLGKVVSNHTAFIRIRTNQFISPNQFLILPVEIEVTTAPGLFPSVDMLDFGTLRKMDEPKSIVVSLLNTHNKPVSLTEVIVEPPNRAIQVHIRNTLIKPAQKYISSFSVTFTAGHLKNLKQNHGKIIVLSTSKGNPRMELNFQANVLQGTLAYSVSKTRFFIGPPPYESVARRMVITNTFNFPLVIYRVVVSPDVQDFVSIVNFSSPTIAREQKTITPFSIRFLANNSTSTLTSSIRVYTNASIFTIPVQCFDGKLQYRFSESMLNLGTLAVKQKSRKMFRIANRNPIAIKVKFRTSNSTLAKLDYMEIGHDDLDHYVDIPAEGITIKPSHVLQFCLDVKVPNIDGDYSGNLTFNTSYETKIMQFSFKAASGHIEVEPVKIVFNNSYPGQTEKVPLFLTSTFLNPINVFSTMVKADKPFAFVPINKSDVRLNPNNRQKIGDIVFDPQLACSTDCYLGIGRKKSKDKAWFSSLSLPPDTPRIDTLVLESFQRKWNSLLETKRNSFSQSLYIDTETVKGVEVTMQGSLTWPSLTPDRPIRFPLTHVGNISHKTLTLENPADVPVVVQIVPLSLYPDAQSVIEVLSDRFDVDLLTAKPSYHSCFSLPTAKVDKYLLDKPDSDVTSSLDATIGVRTSPDAISMIIAPRSKANVPLQFKPENEDQRTSVIFIRNNLTVLDVVSVQGQGARGELMINGKRPSGDSVLLFELKQKHLEDCTKLNPSSGGKPYRSLTVKKTVLATNPGQLATHVTSFNIDGYECEGYGFKVLNCKALNLKPSASVKIDIAFTPDFSVSRVSRRLQIKTSLGSVFEFSLIATIPSELIPLCAAAAGRPRWEYQAYVSAAAIMVCLLAVTLVLAHFEARKLITASLASLPHNQVLLNGTHMNGDVFDLRKISASAQAPLISDNLYLPRQGGNGSARANTKEVITAEKMKGNSYSQPFRRSSSDSCERLASNNNSITSETPEYDRLKVKANDKDLTKKQKKTTSGNQQTKRKYSDTENSKPFVLAFPGVSATDTSAMELLNSECPVNETVKSQRDSSSSDGNSVCSDVTVATLPAKKEKSKIRKKTAKVSPAFVPVEEKKTKVFEKVKVKDNENTKDKEKTDSLERGKDRKVKQNSETKEDIKEPKKQDVSSKSVKLQNNKATSKTSRKTSLPTELEQTHPKPKLDKSKSLPTGSVSKPQSSKSGHSVANKKNSSNSSKQTQQSENTPHTITEAINSALEITLKHSPTSETGQSFSRSHSRCSSTSPSPPLSDSSQNLSQSSRSSSYSSVVGSEESANSEPSARRKKHSKNPKPSPLVIQKPTEHTNPFTVKRLASNNIVNDLSGPAWKGLWDTTARDPRGSPSLESFPSSSMSSSLFTSTPFDKDVSLERHKYVKDAPADEDPNGDKYPLYTFHDVKAPGLSTPFVEVGTSVQKFWPDEPIPSLENLIPIKQTRNTNWVNFFDESSANASKLPSPGMPQSSKTVAEIWDAGHWADESDGWSTAFSPTLESDQAFPPFPGAYDSTWSTGTYQHDYYGMPSEETWVEADPSSTEADVTYGSNDSPVYSSGTSHQLNPYSEPWDGSSRAKPNVWSSSSNY</sequence>
<reference evidence="14" key="1">
    <citation type="submission" date="2020-04" db="EMBL/GenBank/DDBJ databases">
        <authorList>
            <person name="Alioto T."/>
            <person name="Alioto T."/>
            <person name="Gomez Garrido J."/>
        </authorList>
    </citation>
    <scope>NUCLEOTIDE SEQUENCE</scope>
    <source>
        <strain evidence="14">A484AB</strain>
    </source>
</reference>
<feature type="compositionally biased region" description="Basic and acidic residues" evidence="7">
    <location>
        <begin position="1321"/>
        <end position="1371"/>
    </location>
</feature>
<dbReference type="Pfam" id="PF24498">
    <property type="entry name" value="Ig_TMEM131L_3"/>
    <property type="match status" value="1"/>
</dbReference>
<feature type="compositionally biased region" description="Polar residues" evidence="7">
    <location>
        <begin position="1189"/>
        <end position="1201"/>
    </location>
</feature>
<evidence type="ECO:0000256" key="1">
    <source>
        <dbReference type="ARBA" id="ARBA00004479"/>
    </source>
</evidence>
<evidence type="ECO:0000259" key="10">
    <source>
        <dbReference type="Pfam" id="PF24495"/>
    </source>
</evidence>
<dbReference type="Pfam" id="PF24501">
    <property type="entry name" value="Ig_TMEM131L_5"/>
    <property type="match status" value="1"/>
</dbReference>
<dbReference type="Gene3D" id="2.60.40.10">
    <property type="entry name" value="Immunoglobulins"/>
    <property type="match status" value="2"/>
</dbReference>
<protein>
    <submittedName>
        <fullName evidence="14">Uncharacterized protein</fullName>
    </submittedName>
</protein>
<dbReference type="Pfam" id="PF12371">
    <property type="entry name" value="TMEM131_like_N"/>
    <property type="match status" value="1"/>
</dbReference>
<feature type="compositionally biased region" description="Polar residues" evidence="7">
    <location>
        <begin position="1414"/>
        <end position="1428"/>
    </location>
</feature>
<dbReference type="Proteomes" id="UP001152795">
    <property type="component" value="Unassembled WGS sequence"/>
</dbReference>
<gene>
    <name evidence="14" type="ORF">PACLA_8A013269</name>
</gene>
<evidence type="ECO:0000259" key="13">
    <source>
        <dbReference type="Pfam" id="PF24501"/>
    </source>
</evidence>
<dbReference type="InterPro" id="IPR055437">
    <property type="entry name" value="TMEM131L_Ig_5"/>
</dbReference>
<feature type="region of interest" description="Disordered" evidence="7">
    <location>
        <begin position="1321"/>
        <end position="1551"/>
    </location>
</feature>
<dbReference type="InterPro" id="IPR055435">
    <property type="entry name" value="Ig_TMEM131L_3"/>
</dbReference>
<dbReference type="InterPro" id="IPR039877">
    <property type="entry name" value="TMEM131-like"/>
</dbReference>
<dbReference type="InterPro" id="IPR022113">
    <property type="entry name" value="TMEM131L_N"/>
</dbReference>
<keyword evidence="5" id="KW-1133">Transmembrane helix</keyword>
<keyword evidence="15" id="KW-1185">Reference proteome</keyword>
<proteinExistence type="inferred from homology"/>
<keyword evidence="6" id="KW-0472">Membrane</keyword>